<feature type="domain" description="DUF218" evidence="1">
    <location>
        <begin position="319"/>
        <end position="388"/>
    </location>
</feature>
<sequence length="461" mass="51625">MEWRILACLVGVTTALTPPFAVTMASAQSVWANRPGRDLPPADLAARPGLNHAHVEGVDLGYRPLVGRSLLQDENFYLLTLFEQVPEALHALTADPDLKGIGAAALARAKAASIACQADYQAQDSNPERQAACTPEAMRWTDAERQKSAEAIGRLYDRSLAVRRLVTEHMRPSGRFQRDVSLDDRALLARAWTQAQDAVDRIIRVYALDEKPRYADIDSIIYPQKGDYYRKLLTLTIWDVSRQADNAAPPYRIALDYALALMEINRRDDAVRQLRLQESENAATFTAAASIRWADYPNATIVVPGWSPEIAYEPLNPGRKIALRTAAGLFRAGRAPLIIVSGARLRPRGTEWTEAFEMKAYLVKDLGIPADRILINPLSRHTTTEVRDNGRMIFRTGAPLGSKSLYISEGRYIGSKELEDRFMRDQGYLPWTLLKRVDFTTLEFIPTLKSLHREATDPMNP</sequence>
<proteinExistence type="predicted"/>
<protein>
    <submittedName>
        <fullName evidence="2">YdcF family protein</fullName>
    </submittedName>
</protein>
<dbReference type="EMBL" id="JAOCKX010000007">
    <property type="protein sequence ID" value="MDH2130961.1"/>
    <property type="molecule type" value="Genomic_DNA"/>
</dbReference>
<reference evidence="2" key="1">
    <citation type="submission" date="2022-09" db="EMBL/GenBank/DDBJ databases">
        <title>Intensive care unit water sources are persistently colonized with multi-drug resistant bacteria and are the site of extensive horizontal gene transfer of antibiotic resistance genes.</title>
        <authorList>
            <person name="Diorio-Toth L."/>
        </authorList>
    </citation>
    <scope>NUCLEOTIDE SEQUENCE</scope>
    <source>
        <strain evidence="2">GD03659</strain>
    </source>
</reference>
<evidence type="ECO:0000313" key="3">
    <source>
        <dbReference type="Proteomes" id="UP001162318"/>
    </source>
</evidence>
<dbReference type="Proteomes" id="UP001162318">
    <property type="component" value="Unassembled WGS sequence"/>
</dbReference>
<dbReference type="AlphaFoldDB" id="A0AA42WUT9"/>
<dbReference type="Pfam" id="PF02698">
    <property type="entry name" value="DUF218"/>
    <property type="match status" value="1"/>
</dbReference>
<organism evidence="2 3">
    <name type="scientific">Sphingobium yanoikuyae</name>
    <name type="common">Sphingomonas yanoikuyae</name>
    <dbReference type="NCBI Taxonomy" id="13690"/>
    <lineage>
        <taxon>Bacteria</taxon>
        <taxon>Pseudomonadati</taxon>
        <taxon>Pseudomonadota</taxon>
        <taxon>Alphaproteobacteria</taxon>
        <taxon>Sphingomonadales</taxon>
        <taxon>Sphingomonadaceae</taxon>
        <taxon>Sphingobium</taxon>
    </lineage>
</organism>
<evidence type="ECO:0000313" key="2">
    <source>
        <dbReference type="EMBL" id="MDH2130961.1"/>
    </source>
</evidence>
<name>A0AA42WUT9_SPHYA</name>
<accession>A0AA42WUT9</accession>
<dbReference type="RefSeq" id="WP_279728078.1">
    <property type="nucleotide sequence ID" value="NZ_JAOCKX010000007.1"/>
</dbReference>
<comment type="caution">
    <text evidence="2">The sequence shown here is derived from an EMBL/GenBank/DDBJ whole genome shotgun (WGS) entry which is preliminary data.</text>
</comment>
<dbReference type="CDD" id="cd06259">
    <property type="entry name" value="YdcF-like"/>
    <property type="match status" value="1"/>
</dbReference>
<dbReference type="InterPro" id="IPR003848">
    <property type="entry name" value="DUF218"/>
</dbReference>
<gene>
    <name evidence="2" type="ORF">N5J77_07475</name>
</gene>
<evidence type="ECO:0000259" key="1">
    <source>
        <dbReference type="Pfam" id="PF02698"/>
    </source>
</evidence>